<dbReference type="AlphaFoldDB" id="A0A3B3ZN97"/>
<sequence length="416" mass="47468">MDELRLALCALGAALLLEEDRRRGHLPSRDGGSGPRDALSLDRDTRITNSSRLARKPRSLFSKRASFEQMRKVPSPRSRKTEIKRKRRQWVQSWNQLRPTYGEHYPALGCEEGTPDFRHFTRMFPEQFDALVEKVAPIIHRRNTNFRASISVEERLIVTLHYLATGEGFKSLSHFFHMGNTTVRLFVPETLRAIYRVLKDKYVKCPETAKEWQGVARGFQSEWDFPNCVGALDGRLLNICPPFENAESTSPKEVSVALMALVDSKYMFKYIDVACNGKISNILCLVSFHPTGSDQLSPHCIVADRAFPLKEYLMKPYLHRSPSTEQQIFNYRLSRASRVAHDALNVLANRFYILQNTFNLNCYGVKIEDIVMACCALHNFLCVEKGQNNSSNLDGLCAYFMSRAGAVPSQYDIILD</sequence>
<dbReference type="InterPro" id="IPR045249">
    <property type="entry name" value="HARBI1-like"/>
</dbReference>
<keyword evidence="4" id="KW-0540">Nuclease</keyword>
<evidence type="ECO:0000256" key="1">
    <source>
        <dbReference type="ARBA" id="ARBA00001968"/>
    </source>
</evidence>
<evidence type="ECO:0000256" key="2">
    <source>
        <dbReference type="ARBA" id="ARBA00004123"/>
    </source>
</evidence>
<dbReference type="GO" id="GO:0046872">
    <property type="term" value="F:metal ion binding"/>
    <property type="evidence" value="ECO:0007669"/>
    <property type="project" value="UniProtKB-KW"/>
</dbReference>
<protein>
    <recommendedName>
        <fullName evidence="9">DDE Tnp4 domain-containing protein</fullName>
    </recommendedName>
</protein>
<proteinExistence type="inferred from homology"/>
<evidence type="ECO:0000256" key="3">
    <source>
        <dbReference type="ARBA" id="ARBA00006958"/>
    </source>
</evidence>
<dbReference type="PANTHER" id="PTHR22930:SF269">
    <property type="entry name" value="NUCLEASE HARBI1-LIKE PROTEIN"/>
    <property type="match status" value="1"/>
</dbReference>
<evidence type="ECO:0000259" key="9">
    <source>
        <dbReference type="Pfam" id="PF13359"/>
    </source>
</evidence>
<feature type="region of interest" description="Disordered" evidence="8">
    <location>
        <begin position="65"/>
        <end position="85"/>
    </location>
</feature>
<evidence type="ECO:0000313" key="10">
    <source>
        <dbReference type="Ensembl" id="ENSPMGP00000005949.1"/>
    </source>
</evidence>
<evidence type="ECO:0000313" key="11">
    <source>
        <dbReference type="Proteomes" id="UP000261520"/>
    </source>
</evidence>
<evidence type="ECO:0000256" key="4">
    <source>
        <dbReference type="ARBA" id="ARBA00022722"/>
    </source>
</evidence>
<dbReference type="GO" id="GO:0004518">
    <property type="term" value="F:nuclease activity"/>
    <property type="evidence" value="ECO:0007669"/>
    <property type="project" value="UniProtKB-KW"/>
</dbReference>
<feature type="region of interest" description="Disordered" evidence="8">
    <location>
        <begin position="24"/>
        <end position="48"/>
    </location>
</feature>
<evidence type="ECO:0000256" key="7">
    <source>
        <dbReference type="ARBA" id="ARBA00023242"/>
    </source>
</evidence>
<comment type="subcellular location">
    <subcellularLocation>
        <location evidence="2">Nucleus</location>
    </subcellularLocation>
</comment>
<organism evidence="10 11">
    <name type="scientific">Periophthalmus magnuspinnatus</name>
    <dbReference type="NCBI Taxonomy" id="409849"/>
    <lineage>
        <taxon>Eukaryota</taxon>
        <taxon>Metazoa</taxon>
        <taxon>Chordata</taxon>
        <taxon>Craniata</taxon>
        <taxon>Vertebrata</taxon>
        <taxon>Euteleostomi</taxon>
        <taxon>Actinopterygii</taxon>
        <taxon>Neopterygii</taxon>
        <taxon>Teleostei</taxon>
        <taxon>Neoteleostei</taxon>
        <taxon>Acanthomorphata</taxon>
        <taxon>Gobiaria</taxon>
        <taxon>Gobiiformes</taxon>
        <taxon>Gobioidei</taxon>
        <taxon>Gobiidae</taxon>
        <taxon>Oxudercinae</taxon>
        <taxon>Periophthalmus</taxon>
    </lineage>
</organism>
<comment type="similarity">
    <text evidence="3">Belongs to the HARBI1 family.</text>
</comment>
<evidence type="ECO:0000256" key="5">
    <source>
        <dbReference type="ARBA" id="ARBA00022723"/>
    </source>
</evidence>
<keyword evidence="5" id="KW-0479">Metal-binding</keyword>
<reference evidence="10" key="1">
    <citation type="submission" date="2025-08" db="UniProtKB">
        <authorList>
            <consortium name="Ensembl"/>
        </authorList>
    </citation>
    <scope>IDENTIFICATION</scope>
</reference>
<evidence type="ECO:0000256" key="6">
    <source>
        <dbReference type="ARBA" id="ARBA00022801"/>
    </source>
</evidence>
<accession>A0A3B3ZN97</accession>
<comment type="cofactor">
    <cofactor evidence="1">
        <name>a divalent metal cation</name>
        <dbReference type="ChEBI" id="CHEBI:60240"/>
    </cofactor>
</comment>
<reference evidence="10" key="2">
    <citation type="submission" date="2025-09" db="UniProtKB">
        <authorList>
            <consortium name="Ensembl"/>
        </authorList>
    </citation>
    <scope>IDENTIFICATION</scope>
</reference>
<dbReference type="Ensembl" id="ENSPMGT00000006318.1">
    <property type="protein sequence ID" value="ENSPMGP00000005949.1"/>
    <property type="gene ID" value="ENSPMGG00000005000.1"/>
</dbReference>
<dbReference type="GO" id="GO:0016787">
    <property type="term" value="F:hydrolase activity"/>
    <property type="evidence" value="ECO:0007669"/>
    <property type="project" value="UniProtKB-KW"/>
</dbReference>
<feature type="domain" description="DDE Tnp4" evidence="9">
    <location>
        <begin position="253"/>
        <end position="379"/>
    </location>
</feature>
<dbReference type="PANTHER" id="PTHR22930">
    <property type="match status" value="1"/>
</dbReference>
<dbReference type="STRING" id="409849.ENSPMGP00000005949"/>
<dbReference type="InterPro" id="IPR027806">
    <property type="entry name" value="HARBI1_dom"/>
</dbReference>
<dbReference type="Proteomes" id="UP000261520">
    <property type="component" value="Unplaced"/>
</dbReference>
<keyword evidence="11" id="KW-1185">Reference proteome</keyword>
<keyword evidence="7" id="KW-0539">Nucleus</keyword>
<dbReference type="Pfam" id="PF13359">
    <property type="entry name" value="DDE_Tnp_4"/>
    <property type="match status" value="1"/>
</dbReference>
<dbReference type="GO" id="GO:0005634">
    <property type="term" value="C:nucleus"/>
    <property type="evidence" value="ECO:0007669"/>
    <property type="project" value="UniProtKB-SubCell"/>
</dbReference>
<name>A0A3B3ZN97_9GOBI</name>
<keyword evidence="6" id="KW-0378">Hydrolase</keyword>
<evidence type="ECO:0000256" key="8">
    <source>
        <dbReference type="SAM" id="MobiDB-lite"/>
    </source>
</evidence>